<keyword evidence="2" id="KW-1185">Reference proteome</keyword>
<name>A0A2Z7CT47_9LAMI</name>
<reference evidence="1 2" key="1">
    <citation type="journal article" date="2015" name="Proc. Natl. Acad. Sci. U.S.A.">
        <title>The resurrection genome of Boea hygrometrica: A blueprint for survival of dehydration.</title>
        <authorList>
            <person name="Xiao L."/>
            <person name="Yang G."/>
            <person name="Zhang L."/>
            <person name="Yang X."/>
            <person name="Zhao S."/>
            <person name="Ji Z."/>
            <person name="Zhou Q."/>
            <person name="Hu M."/>
            <person name="Wang Y."/>
            <person name="Chen M."/>
            <person name="Xu Y."/>
            <person name="Jin H."/>
            <person name="Xiao X."/>
            <person name="Hu G."/>
            <person name="Bao F."/>
            <person name="Hu Y."/>
            <person name="Wan P."/>
            <person name="Li L."/>
            <person name="Deng X."/>
            <person name="Kuang T."/>
            <person name="Xiang C."/>
            <person name="Zhu J.K."/>
            <person name="Oliver M.J."/>
            <person name="He Y."/>
        </authorList>
    </citation>
    <scope>NUCLEOTIDE SEQUENCE [LARGE SCALE GENOMIC DNA]</scope>
    <source>
        <strain evidence="2">cv. XS01</strain>
    </source>
</reference>
<evidence type="ECO:0000313" key="2">
    <source>
        <dbReference type="Proteomes" id="UP000250235"/>
    </source>
</evidence>
<gene>
    <name evidence="1" type="ORF">F511_31668</name>
</gene>
<dbReference type="EMBL" id="KQ994568">
    <property type="protein sequence ID" value="KZV47844.1"/>
    <property type="molecule type" value="Genomic_DNA"/>
</dbReference>
<keyword evidence="1" id="KW-0240">DNA-directed RNA polymerase</keyword>
<keyword evidence="1" id="KW-0804">Transcription</keyword>
<proteinExistence type="predicted"/>
<dbReference type="GO" id="GO:0000428">
    <property type="term" value="C:DNA-directed RNA polymerase complex"/>
    <property type="evidence" value="ECO:0007669"/>
    <property type="project" value="UniProtKB-KW"/>
</dbReference>
<evidence type="ECO:0000313" key="1">
    <source>
        <dbReference type="EMBL" id="KZV47844.1"/>
    </source>
</evidence>
<dbReference type="AlphaFoldDB" id="A0A2Z7CT47"/>
<sequence>MMCVFDAHSGREWPLARALVAQQMGQHGGRNIGRWPRKTLRNGRPNGAAVSRTSCAIWAATSHGGWPLLYAPISRLMGSSRAAVFRSLRAAVRLEWRGDDAA</sequence>
<dbReference type="Proteomes" id="UP000250235">
    <property type="component" value="Unassembled WGS sequence"/>
</dbReference>
<accession>A0A2Z7CT47</accession>
<protein>
    <submittedName>
        <fullName evidence="1">DNA-directed RNA polymerase V subunit 1</fullName>
    </submittedName>
</protein>
<organism evidence="1 2">
    <name type="scientific">Dorcoceras hygrometricum</name>
    <dbReference type="NCBI Taxonomy" id="472368"/>
    <lineage>
        <taxon>Eukaryota</taxon>
        <taxon>Viridiplantae</taxon>
        <taxon>Streptophyta</taxon>
        <taxon>Embryophyta</taxon>
        <taxon>Tracheophyta</taxon>
        <taxon>Spermatophyta</taxon>
        <taxon>Magnoliopsida</taxon>
        <taxon>eudicotyledons</taxon>
        <taxon>Gunneridae</taxon>
        <taxon>Pentapetalae</taxon>
        <taxon>asterids</taxon>
        <taxon>lamiids</taxon>
        <taxon>Lamiales</taxon>
        <taxon>Gesneriaceae</taxon>
        <taxon>Didymocarpoideae</taxon>
        <taxon>Trichosporeae</taxon>
        <taxon>Loxocarpinae</taxon>
        <taxon>Dorcoceras</taxon>
    </lineage>
</organism>